<name>A0A2Z6QSL8_9GLOM</name>
<gene>
    <name evidence="3" type="ORF">RCL2_000522000</name>
    <name evidence="2" type="ORF">RclHR1_01040013</name>
</gene>
<dbReference type="EMBL" id="BLAL01000034">
    <property type="protein sequence ID" value="GES77890.1"/>
    <property type="molecule type" value="Genomic_DNA"/>
</dbReference>
<evidence type="ECO:0000256" key="1">
    <source>
        <dbReference type="SAM" id="MobiDB-lite"/>
    </source>
</evidence>
<evidence type="ECO:0000313" key="4">
    <source>
        <dbReference type="Proteomes" id="UP000247702"/>
    </source>
</evidence>
<accession>A0A2Z6QSL8</accession>
<reference evidence="2 4" key="1">
    <citation type="submission" date="2017-11" db="EMBL/GenBank/DDBJ databases">
        <title>The genome of Rhizophagus clarus HR1 reveals common genetic basis of auxotrophy among arbuscular mycorrhizal fungi.</title>
        <authorList>
            <person name="Kobayashi Y."/>
        </authorList>
    </citation>
    <scope>NUCLEOTIDE SEQUENCE [LARGE SCALE GENOMIC DNA]</scope>
    <source>
        <strain evidence="2 4">HR1</strain>
    </source>
</reference>
<proteinExistence type="predicted"/>
<dbReference type="Proteomes" id="UP000247702">
    <property type="component" value="Unassembled WGS sequence"/>
</dbReference>
<comment type="caution">
    <text evidence="2">The sequence shown here is derived from an EMBL/GenBank/DDBJ whole genome shotgun (WGS) entry which is preliminary data.</text>
</comment>
<dbReference type="AlphaFoldDB" id="A0A2Z6QSL8"/>
<feature type="region of interest" description="Disordered" evidence="1">
    <location>
        <begin position="177"/>
        <end position="199"/>
    </location>
</feature>
<dbReference type="OrthoDB" id="2375214at2759"/>
<evidence type="ECO:0000313" key="3">
    <source>
        <dbReference type="EMBL" id="GES77890.1"/>
    </source>
</evidence>
<sequence length="199" mass="24114">MDHNKLYNKFVKEIEKLIQLKKNSRITTTNDSTFSVSLNMEDDVDRKAVVNEIVQAIQSKTEKNLYVKFENLFRFYNVMNQYKIYYNQENGKKVKQKLMNDINLKGNYKVIRKTIRIYHFFNCQKLYGIEDAYKYCQISPREFDILSDEKWTTLAAKYDFKDNYDKDYLYWQVRNRKKKEKEESEVSEESDKTISDLDE</sequence>
<evidence type="ECO:0000313" key="2">
    <source>
        <dbReference type="EMBL" id="GBB83708.1"/>
    </source>
</evidence>
<reference evidence="3" key="2">
    <citation type="submission" date="2019-10" db="EMBL/GenBank/DDBJ databases">
        <title>Conservation and host-specific expression of non-tandemly repeated heterogenous ribosome RNA gene in arbuscular mycorrhizal fungi.</title>
        <authorList>
            <person name="Maeda T."/>
            <person name="Kobayashi Y."/>
            <person name="Nakagawa T."/>
            <person name="Ezawa T."/>
            <person name="Yamaguchi K."/>
            <person name="Bino T."/>
            <person name="Nishimoto Y."/>
            <person name="Shigenobu S."/>
            <person name="Kawaguchi M."/>
        </authorList>
    </citation>
    <scope>NUCLEOTIDE SEQUENCE</scope>
    <source>
        <strain evidence="3">HR1</strain>
    </source>
</reference>
<dbReference type="Proteomes" id="UP000615446">
    <property type="component" value="Unassembled WGS sequence"/>
</dbReference>
<feature type="compositionally biased region" description="Basic and acidic residues" evidence="1">
    <location>
        <begin position="180"/>
        <end position="199"/>
    </location>
</feature>
<dbReference type="EMBL" id="BEXD01000047">
    <property type="protein sequence ID" value="GBB83708.1"/>
    <property type="molecule type" value="Genomic_DNA"/>
</dbReference>
<protein>
    <submittedName>
        <fullName evidence="2">Uncharacterized protein</fullName>
    </submittedName>
</protein>
<organism evidence="2 4">
    <name type="scientific">Rhizophagus clarus</name>
    <dbReference type="NCBI Taxonomy" id="94130"/>
    <lineage>
        <taxon>Eukaryota</taxon>
        <taxon>Fungi</taxon>
        <taxon>Fungi incertae sedis</taxon>
        <taxon>Mucoromycota</taxon>
        <taxon>Glomeromycotina</taxon>
        <taxon>Glomeromycetes</taxon>
        <taxon>Glomerales</taxon>
        <taxon>Glomeraceae</taxon>
        <taxon>Rhizophagus</taxon>
    </lineage>
</organism>
<keyword evidence="4" id="KW-1185">Reference proteome</keyword>